<feature type="transmembrane region" description="Helical" evidence="1">
    <location>
        <begin position="339"/>
        <end position="359"/>
    </location>
</feature>
<comment type="caution">
    <text evidence="2">The sequence shown here is derived from an EMBL/GenBank/DDBJ whole genome shotgun (WGS) entry which is preliminary data.</text>
</comment>
<feature type="transmembrane region" description="Helical" evidence="1">
    <location>
        <begin position="104"/>
        <end position="123"/>
    </location>
</feature>
<feature type="transmembrane region" description="Helical" evidence="1">
    <location>
        <begin position="45"/>
        <end position="66"/>
    </location>
</feature>
<gene>
    <name evidence="2" type="ORF">NE619_10925</name>
</gene>
<keyword evidence="3" id="KW-1185">Reference proteome</keyword>
<feature type="transmembrane region" description="Helical" evidence="1">
    <location>
        <begin position="210"/>
        <end position="232"/>
    </location>
</feature>
<accession>A0ABT1RPV6</accession>
<evidence type="ECO:0000313" key="2">
    <source>
        <dbReference type="EMBL" id="MCQ4637235.1"/>
    </source>
</evidence>
<organism evidence="2 3">
    <name type="scientific">Anaerovorax odorimutans</name>
    <dbReference type="NCBI Taxonomy" id="109327"/>
    <lineage>
        <taxon>Bacteria</taxon>
        <taxon>Bacillati</taxon>
        <taxon>Bacillota</taxon>
        <taxon>Clostridia</taxon>
        <taxon>Peptostreptococcales</taxon>
        <taxon>Anaerovoracaceae</taxon>
        <taxon>Anaerovorax</taxon>
    </lineage>
</organism>
<feature type="transmembrane region" description="Helical" evidence="1">
    <location>
        <begin position="20"/>
        <end position="39"/>
    </location>
</feature>
<evidence type="ECO:0000313" key="3">
    <source>
        <dbReference type="Proteomes" id="UP001524502"/>
    </source>
</evidence>
<dbReference type="Pfam" id="PF13687">
    <property type="entry name" value="DUF4153"/>
    <property type="match status" value="1"/>
</dbReference>
<name>A0ABT1RPV6_9FIRM</name>
<dbReference type="InterPro" id="IPR025291">
    <property type="entry name" value="DUF4153"/>
</dbReference>
<keyword evidence="1" id="KW-1133">Transmembrane helix</keyword>
<keyword evidence="1" id="KW-0472">Membrane</keyword>
<proteinExistence type="predicted"/>
<dbReference type="RefSeq" id="WP_256132427.1">
    <property type="nucleotide sequence ID" value="NZ_JANFXK010000011.1"/>
</dbReference>
<reference evidence="2 3" key="1">
    <citation type="submission" date="2022-06" db="EMBL/GenBank/DDBJ databases">
        <title>Isolation of gut microbiota from human fecal samples.</title>
        <authorList>
            <person name="Pamer E.G."/>
            <person name="Barat B."/>
            <person name="Waligurski E."/>
            <person name="Medina S."/>
            <person name="Paddock L."/>
            <person name="Mostad J."/>
        </authorList>
    </citation>
    <scope>NUCLEOTIDE SEQUENCE [LARGE SCALE GENOMIC DNA]</scope>
    <source>
        <strain evidence="2 3">SL.3.17</strain>
    </source>
</reference>
<feature type="transmembrane region" description="Helical" evidence="1">
    <location>
        <begin position="306"/>
        <end position="327"/>
    </location>
</feature>
<dbReference type="EMBL" id="JANFXK010000011">
    <property type="protein sequence ID" value="MCQ4637235.1"/>
    <property type="molecule type" value="Genomic_DNA"/>
</dbReference>
<feature type="transmembrane region" description="Helical" evidence="1">
    <location>
        <begin position="261"/>
        <end position="285"/>
    </location>
</feature>
<protein>
    <submittedName>
        <fullName evidence="2">DUF4173 domain-containing protein</fullName>
    </submittedName>
</protein>
<feature type="transmembrane region" description="Helical" evidence="1">
    <location>
        <begin position="371"/>
        <end position="392"/>
    </location>
</feature>
<sequence>MENTLKEKSALSGRAWDREYSKADGVFATLLLAVGFLFWELVSAFRPGAGTVVFTAVVCTVAAFYMNRRGCRQNKRSLVCLGVMVLSVSIFLIFDSGLEKELNLLFIMAAFIYWVALTTECTIENRLSEYAAVDMIHQTFSRGIANLPCLLYILIRRTRQRKGGKGTAAALLGIAVMVPVLFAVTILLVRADPAFQHLIEGVRRAVSEDVLIYVWYFVLGIPVACYLCGLIWGSAEKKPKVPEKSAVDGAMQRLRIVPATAVSSGLAGLNLVYAVFFLAQTSYLFSAFRQMLPENMTYAEYARHGFFELCAVSAINLAVIFAAKLLSQKTSGKLLRIEIMLLSVFTIALTVIDISKMVLYIQSYGLTRLRIYTSIFMVFLFAVFLIILLGQIKPFNGGRAVILAALICFFGLCFGNVDGQIAKYNMGQYLDGKLALMDRASMEELSDGAVPYLYEAYQKTGNREDAYVLYCAIAGDPVTNMLPERTLEMIPAAEKEGFKTFNLQQYRAEKIRREIKPPVA</sequence>
<feature type="transmembrane region" description="Helical" evidence="1">
    <location>
        <begin position="78"/>
        <end position="98"/>
    </location>
</feature>
<keyword evidence="1" id="KW-0812">Transmembrane</keyword>
<evidence type="ECO:0000256" key="1">
    <source>
        <dbReference type="SAM" id="Phobius"/>
    </source>
</evidence>
<feature type="transmembrane region" description="Helical" evidence="1">
    <location>
        <begin position="398"/>
        <end position="417"/>
    </location>
</feature>
<feature type="transmembrane region" description="Helical" evidence="1">
    <location>
        <begin position="167"/>
        <end position="189"/>
    </location>
</feature>
<dbReference type="Proteomes" id="UP001524502">
    <property type="component" value="Unassembled WGS sequence"/>
</dbReference>